<name>U1HNN5_ENDPU</name>
<dbReference type="PANTHER" id="PTHR46030">
    <property type="entry name" value="ALPHA-KETOGLUTARATE-DEPENDENT DIOXYGENASE ALKB HOMOLOG 6"/>
    <property type="match status" value="1"/>
</dbReference>
<dbReference type="GeneID" id="19242337"/>
<evidence type="ECO:0000256" key="4">
    <source>
        <dbReference type="ARBA" id="ARBA00022964"/>
    </source>
</evidence>
<dbReference type="OMA" id="KSPKTKW"/>
<dbReference type="InterPro" id="IPR032862">
    <property type="entry name" value="ALKBH6"/>
</dbReference>
<dbReference type="Gene3D" id="2.60.120.1520">
    <property type="match status" value="1"/>
</dbReference>
<dbReference type="SUPFAM" id="SSF51197">
    <property type="entry name" value="Clavaminate synthase-like"/>
    <property type="match status" value="1"/>
</dbReference>
<evidence type="ECO:0000256" key="7">
    <source>
        <dbReference type="ARBA" id="ARBA00023242"/>
    </source>
</evidence>
<dbReference type="HOGENOM" id="CLU_059836_0_0_1"/>
<dbReference type="PANTHER" id="PTHR46030:SF1">
    <property type="entry name" value="ALPHA-KETOGLUTARATE-DEPENDENT DIOXYGENASE ALKB HOMOLOG 6"/>
    <property type="match status" value="1"/>
</dbReference>
<proteinExistence type="inferred from homology"/>
<accession>U1HNN5</accession>
<keyword evidence="5 8" id="KW-0560">Oxidoreductase</keyword>
<gene>
    <name evidence="10" type="ORF">EPUS_07455</name>
</gene>
<evidence type="ECO:0000256" key="6">
    <source>
        <dbReference type="ARBA" id="ARBA00023004"/>
    </source>
</evidence>
<comment type="subcellular location">
    <subcellularLocation>
        <location evidence="1">Nucleus</location>
    </subcellularLocation>
</comment>
<dbReference type="GO" id="GO:0051213">
    <property type="term" value="F:dioxygenase activity"/>
    <property type="evidence" value="ECO:0007669"/>
    <property type="project" value="UniProtKB-KW"/>
</dbReference>
<sequence length="248" mass="27393">MAATQSPSLLELQSYLIPGLPSSVYYIPAFLPPATCDVLLSTILATPSPRWTNLSRRRLLSLPSPLTGKSRDTLVSSAPLPAYLTDEILPNFQTLGIFNYSPHGTPNHVLVNEYLPGQGIMPHEDGPAYHPVTATVSLGSSTVLDIYSKSGSEVDGSERRHWRVLQEPGSLLVTMADCYTDTLHGIAETWVDEDLREETVSNWGLLGSKDQFRQGWNSRKMRVSLTYRDVKKVVWVGGRAKNNILGSR</sequence>
<comment type="similarity">
    <text evidence="2">Belongs to the alkB family.</text>
</comment>
<dbReference type="AlphaFoldDB" id="U1HNN5"/>
<dbReference type="Proteomes" id="UP000019373">
    <property type="component" value="Unassembled WGS sequence"/>
</dbReference>
<evidence type="ECO:0000256" key="5">
    <source>
        <dbReference type="ARBA" id="ARBA00023002"/>
    </source>
</evidence>
<organism evidence="10 11">
    <name type="scientific">Endocarpon pusillum (strain Z07020 / HMAS-L-300199)</name>
    <name type="common">Lichen-forming fungus</name>
    <dbReference type="NCBI Taxonomy" id="1263415"/>
    <lineage>
        <taxon>Eukaryota</taxon>
        <taxon>Fungi</taxon>
        <taxon>Dikarya</taxon>
        <taxon>Ascomycota</taxon>
        <taxon>Pezizomycotina</taxon>
        <taxon>Eurotiomycetes</taxon>
        <taxon>Chaetothyriomycetidae</taxon>
        <taxon>Verrucariales</taxon>
        <taxon>Verrucariaceae</taxon>
        <taxon>Endocarpon</taxon>
    </lineage>
</organism>
<dbReference type="GO" id="GO:0046872">
    <property type="term" value="F:metal ion binding"/>
    <property type="evidence" value="ECO:0007669"/>
    <property type="project" value="UniProtKB-KW"/>
</dbReference>
<dbReference type="EMBL" id="KE721155">
    <property type="protein sequence ID" value="ERF71985.1"/>
    <property type="molecule type" value="Genomic_DNA"/>
</dbReference>
<keyword evidence="11" id="KW-1185">Reference proteome</keyword>
<dbReference type="eggNOG" id="KOG3200">
    <property type="taxonomic scope" value="Eukaryota"/>
</dbReference>
<comment type="similarity">
    <text evidence="8">Belongs to the iron/ascorbate-dependent oxidoreductase family.</text>
</comment>
<keyword evidence="7" id="KW-0539">Nucleus</keyword>
<evidence type="ECO:0000313" key="11">
    <source>
        <dbReference type="Proteomes" id="UP000019373"/>
    </source>
</evidence>
<dbReference type="OrthoDB" id="412814at2759"/>
<keyword evidence="4" id="KW-0223">Dioxygenase</keyword>
<feature type="domain" description="Fe2OG dioxygenase" evidence="9">
    <location>
        <begin position="105"/>
        <end position="231"/>
    </location>
</feature>
<reference evidence="11" key="1">
    <citation type="journal article" date="2014" name="BMC Genomics">
        <title>Genome characteristics reveal the impact of lichenization on lichen-forming fungus Endocarpon pusillum Hedwig (Verrucariales, Ascomycota).</title>
        <authorList>
            <person name="Wang Y.-Y."/>
            <person name="Liu B."/>
            <person name="Zhang X.-Y."/>
            <person name="Zhou Q.-M."/>
            <person name="Zhang T."/>
            <person name="Li H."/>
            <person name="Yu Y.-F."/>
            <person name="Zhang X.-L."/>
            <person name="Hao X.-Y."/>
            <person name="Wang M."/>
            <person name="Wang L."/>
            <person name="Wei J.-C."/>
        </authorList>
    </citation>
    <scope>NUCLEOTIDE SEQUENCE [LARGE SCALE GENOMIC DNA]</scope>
    <source>
        <strain evidence="11">Z07020 / HMAS-L-300199</strain>
    </source>
</reference>
<dbReference type="InterPro" id="IPR005123">
    <property type="entry name" value="Oxoglu/Fe-dep_dioxygenase_dom"/>
</dbReference>
<evidence type="ECO:0000256" key="8">
    <source>
        <dbReference type="RuleBase" id="RU003682"/>
    </source>
</evidence>
<evidence type="ECO:0000256" key="3">
    <source>
        <dbReference type="ARBA" id="ARBA00022723"/>
    </source>
</evidence>
<evidence type="ECO:0000259" key="9">
    <source>
        <dbReference type="PROSITE" id="PS51471"/>
    </source>
</evidence>
<keyword evidence="6 8" id="KW-0408">Iron</keyword>
<evidence type="ECO:0000256" key="1">
    <source>
        <dbReference type="ARBA" id="ARBA00004123"/>
    </source>
</evidence>
<keyword evidence="3 8" id="KW-0479">Metal-binding</keyword>
<evidence type="ECO:0000313" key="10">
    <source>
        <dbReference type="EMBL" id="ERF71985.1"/>
    </source>
</evidence>
<dbReference type="GO" id="GO:0005634">
    <property type="term" value="C:nucleus"/>
    <property type="evidence" value="ECO:0007669"/>
    <property type="project" value="UniProtKB-SubCell"/>
</dbReference>
<dbReference type="PROSITE" id="PS51471">
    <property type="entry name" value="FE2OG_OXY"/>
    <property type="match status" value="1"/>
</dbReference>
<protein>
    <recommendedName>
        <fullName evidence="9">Fe2OG dioxygenase domain-containing protein</fullName>
    </recommendedName>
</protein>
<dbReference type="RefSeq" id="XP_007802370.1">
    <property type="nucleotide sequence ID" value="XM_007804179.1"/>
</dbReference>
<evidence type="ECO:0000256" key="2">
    <source>
        <dbReference type="ARBA" id="ARBA00007879"/>
    </source>
</evidence>